<name>C4JS85_UNCRE</name>
<keyword evidence="3" id="KW-0805">Transcription regulation</keyword>
<dbReference type="OrthoDB" id="5375558at2759"/>
<dbReference type="GO" id="GO:0000981">
    <property type="term" value="F:DNA-binding transcription factor activity, RNA polymerase II-specific"/>
    <property type="evidence" value="ECO:0007669"/>
    <property type="project" value="InterPro"/>
</dbReference>
<dbReference type="HOGENOM" id="CLU_016696_2_0_1"/>
<dbReference type="EMBL" id="CH476617">
    <property type="protein sequence ID" value="EEP80482.1"/>
    <property type="molecule type" value="Genomic_DNA"/>
</dbReference>
<protein>
    <recommendedName>
        <fullName evidence="10">Zn(2)-C6 fungal-type domain-containing protein</fullName>
    </recommendedName>
</protein>
<dbReference type="InterPro" id="IPR001138">
    <property type="entry name" value="Zn2Cys6_DnaBD"/>
</dbReference>
<feature type="compositionally biased region" description="Low complexity" evidence="7">
    <location>
        <begin position="330"/>
        <end position="340"/>
    </location>
</feature>
<reference evidence="9" key="1">
    <citation type="journal article" date="2009" name="Genome Res.">
        <title>Comparative genomic analyses of the human fungal pathogens Coccidioides and their relatives.</title>
        <authorList>
            <person name="Sharpton T.J."/>
            <person name="Stajich J.E."/>
            <person name="Rounsley S.D."/>
            <person name="Gardner M.J."/>
            <person name="Wortman J.R."/>
            <person name="Jordar V.S."/>
            <person name="Maiti R."/>
            <person name="Kodira C.D."/>
            <person name="Neafsey D.E."/>
            <person name="Zeng Q."/>
            <person name="Hung C.-Y."/>
            <person name="McMahan C."/>
            <person name="Muszewska A."/>
            <person name="Grynberg M."/>
            <person name="Mandel M.A."/>
            <person name="Kellner E.M."/>
            <person name="Barker B.M."/>
            <person name="Galgiani J.N."/>
            <person name="Orbach M.J."/>
            <person name="Kirkland T.N."/>
            <person name="Cole G.T."/>
            <person name="Henn M.R."/>
            <person name="Birren B.W."/>
            <person name="Taylor J.W."/>
        </authorList>
    </citation>
    <scope>NUCLEOTIDE SEQUENCE [LARGE SCALE GENOMIC DNA]</scope>
    <source>
        <strain evidence="9">UAMH 1704</strain>
    </source>
</reference>
<dbReference type="Proteomes" id="UP000002058">
    <property type="component" value="Unassembled WGS sequence"/>
</dbReference>
<dbReference type="RefSeq" id="XP_002584635.1">
    <property type="nucleotide sequence ID" value="XM_002584589.1"/>
</dbReference>
<dbReference type="OMA" id="NAQMRYQ"/>
<dbReference type="AlphaFoldDB" id="C4JS85"/>
<feature type="compositionally biased region" description="Low complexity" evidence="7">
    <location>
        <begin position="310"/>
        <end position="323"/>
    </location>
</feature>
<dbReference type="KEGG" id="ure:UREG_05324"/>
<evidence type="ECO:0000256" key="6">
    <source>
        <dbReference type="ARBA" id="ARBA00023242"/>
    </source>
</evidence>
<feature type="compositionally biased region" description="Low complexity" evidence="7">
    <location>
        <begin position="58"/>
        <end position="68"/>
    </location>
</feature>
<evidence type="ECO:0000256" key="3">
    <source>
        <dbReference type="ARBA" id="ARBA00023015"/>
    </source>
</evidence>
<evidence type="ECO:0000313" key="8">
    <source>
        <dbReference type="EMBL" id="EEP80482.1"/>
    </source>
</evidence>
<dbReference type="GO" id="GO:0003677">
    <property type="term" value="F:DNA binding"/>
    <property type="evidence" value="ECO:0007669"/>
    <property type="project" value="UniProtKB-KW"/>
</dbReference>
<feature type="compositionally biased region" description="Pro residues" evidence="7">
    <location>
        <begin position="92"/>
        <end position="113"/>
    </location>
</feature>
<evidence type="ECO:0000313" key="9">
    <source>
        <dbReference type="Proteomes" id="UP000002058"/>
    </source>
</evidence>
<dbReference type="PANTHER" id="PTHR36206">
    <property type="entry name" value="ASPERCRYPTIN BIOSYNTHESIS CLUSTER-SPECIFIC TRANSCRIPTION REGULATOR ATNN-RELATED"/>
    <property type="match status" value="1"/>
</dbReference>
<dbReference type="VEuPathDB" id="FungiDB:UREG_05324"/>
<keyword evidence="4" id="KW-0238">DNA-binding</keyword>
<keyword evidence="6" id="KW-0539">Nucleus</keyword>
<accession>C4JS85</accession>
<dbReference type="InParanoid" id="C4JS85"/>
<gene>
    <name evidence="8" type="ORF">UREG_05324</name>
</gene>
<evidence type="ECO:0008006" key="10">
    <source>
        <dbReference type="Google" id="ProtNLM"/>
    </source>
</evidence>
<keyword evidence="1" id="KW-0479">Metal-binding</keyword>
<keyword evidence="9" id="KW-1185">Reference proteome</keyword>
<dbReference type="eggNOG" id="ENOG502S9F6">
    <property type="taxonomic scope" value="Eukaryota"/>
</dbReference>
<dbReference type="CDD" id="cd00067">
    <property type="entry name" value="GAL4"/>
    <property type="match status" value="1"/>
</dbReference>
<organism evidence="8 9">
    <name type="scientific">Uncinocarpus reesii (strain UAMH 1704)</name>
    <dbReference type="NCBI Taxonomy" id="336963"/>
    <lineage>
        <taxon>Eukaryota</taxon>
        <taxon>Fungi</taxon>
        <taxon>Dikarya</taxon>
        <taxon>Ascomycota</taxon>
        <taxon>Pezizomycotina</taxon>
        <taxon>Eurotiomycetes</taxon>
        <taxon>Eurotiomycetidae</taxon>
        <taxon>Onygenales</taxon>
        <taxon>Onygenaceae</taxon>
        <taxon>Uncinocarpus</taxon>
    </lineage>
</organism>
<evidence type="ECO:0000256" key="5">
    <source>
        <dbReference type="ARBA" id="ARBA00023163"/>
    </source>
</evidence>
<keyword evidence="2" id="KW-0862">Zinc</keyword>
<dbReference type="InterPro" id="IPR052360">
    <property type="entry name" value="Transcr_Regulatory_Proteins"/>
</dbReference>
<feature type="region of interest" description="Disordered" evidence="7">
    <location>
        <begin position="280"/>
        <end position="356"/>
    </location>
</feature>
<proteinExistence type="predicted"/>
<feature type="region of interest" description="Disordered" evidence="7">
    <location>
        <begin position="1"/>
        <end position="142"/>
    </location>
</feature>
<feature type="compositionally biased region" description="Polar residues" evidence="7">
    <location>
        <begin position="25"/>
        <end position="44"/>
    </location>
</feature>
<evidence type="ECO:0000256" key="7">
    <source>
        <dbReference type="SAM" id="MobiDB-lite"/>
    </source>
</evidence>
<dbReference type="PANTHER" id="PTHR36206:SF13">
    <property type="entry name" value="TRANSCRIPTIONAL REGULATORY PROTEIN MOC3"/>
    <property type="match status" value="1"/>
</dbReference>
<sequence>MAETMQRPAPAAPAKPTPAEISQDIEMTNGQVTVPQAQQPITTESTVPSTVPAPAPAPAISQPPSHSYQPPPIAFQAPASAPPQTVPAQPSSTPPQQLPLPPIPTPNNLPPPNQSNLAPVNQVNNHVPPAPAHPGSQMHMGSIPTAFSAQPIAGYYSEMPANSQQSDGFELVSDGGGMLSGGRMGKKDVKRRTKTGCLTCRKRRIKVNKLHRFFLRRVACSAFCCCFCTFESCRQHPVCRNCEKSKRECLGYDPVFRSQPGPSVIQPAPSQTSFAVAAPPQVQQVPQIPPAPHVPQASQPASAPPPTPPVVSGQPSHSPSVPAATPPVTSPATQQPSQSSNVTSAAATVKSPSVPPTQEGYEHLLMANAIPECRNLQLQQISINDLLMVSGSLDPLPESLELPPTRVEECANFFMAYATSADIFLETHWFEANARRFLLGNKNLLSHVSLFLNDFMERKWVSNPECVPSMESREARIIWDTITLCRTAQAQNTNPDGGFLHESPELTLAVNRLKVLEALITGKTLETNPTSAPEYAGEAPAWAPAALAHQLKRSEMKFWDAMGQYLVITDDMPECNVLRDLALIDARAHLDLIENRDVIYSIAVIRHISRFQPRKVKNLPPSTDEKDVSAKLYVATKFIEEERDGKATNQVIRRLCAQLLRWWEKPENM</sequence>
<evidence type="ECO:0000256" key="2">
    <source>
        <dbReference type="ARBA" id="ARBA00022833"/>
    </source>
</evidence>
<dbReference type="GO" id="GO:0008270">
    <property type="term" value="F:zinc ion binding"/>
    <property type="evidence" value="ECO:0007669"/>
    <property type="project" value="InterPro"/>
</dbReference>
<dbReference type="GeneID" id="8440505"/>
<evidence type="ECO:0000256" key="1">
    <source>
        <dbReference type="ARBA" id="ARBA00022723"/>
    </source>
</evidence>
<dbReference type="STRING" id="336963.C4JS85"/>
<evidence type="ECO:0000256" key="4">
    <source>
        <dbReference type="ARBA" id="ARBA00023125"/>
    </source>
</evidence>
<keyword evidence="5" id="KW-0804">Transcription</keyword>